<feature type="transmembrane region" description="Helical" evidence="1">
    <location>
        <begin position="150"/>
        <end position="172"/>
    </location>
</feature>
<protein>
    <recommendedName>
        <fullName evidence="4">MARVEL domain-containing protein</fullName>
    </recommendedName>
</protein>
<dbReference type="EMBL" id="KV425882">
    <property type="protein sequence ID" value="KZW04030.1"/>
    <property type="molecule type" value="Genomic_DNA"/>
</dbReference>
<feature type="transmembrane region" description="Helical" evidence="1">
    <location>
        <begin position="31"/>
        <end position="51"/>
    </location>
</feature>
<name>A0A166BU18_EXIGL</name>
<feature type="transmembrane region" description="Helical" evidence="1">
    <location>
        <begin position="89"/>
        <end position="108"/>
    </location>
</feature>
<evidence type="ECO:0008006" key="4">
    <source>
        <dbReference type="Google" id="ProtNLM"/>
    </source>
</evidence>
<evidence type="ECO:0000313" key="2">
    <source>
        <dbReference type="EMBL" id="KZW04030.1"/>
    </source>
</evidence>
<feature type="transmembrane region" description="Helical" evidence="1">
    <location>
        <begin position="63"/>
        <end position="82"/>
    </location>
</feature>
<keyword evidence="3" id="KW-1185">Reference proteome</keyword>
<keyword evidence="1" id="KW-0812">Transmembrane</keyword>
<proteinExistence type="predicted"/>
<keyword evidence="1" id="KW-0472">Membrane</keyword>
<reference evidence="2 3" key="1">
    <citation type="journal article" date="2016" name="Mol. Biol. Evol.">
        <title>Comparative Genomics of Early-Diverging Mushroom-Forming Fungi Provides Insights into the Origins of Lignocellulose Decay Capabilities.</title>
        <authorList>
            <person name="Nagy L.G."/>
            <person name="Riley R."/>
            <person name="Tritt A."/>
            <person name="Adam C."/>
            <person name="Daum C."/>
            <person name="Floudas D."/>
            <person name="Sun H."/>
            <person name="Yadav J.S."/>
            <person name="Pangilinan J."/>
            <person name="Larsson K.H."/>
            <person name="Matsuura K."/>
            <person name="Barry K."/>
            <person name="Labutti K."/>
            <person name="Kuo R."/>
            <person name="Ohm R.A."/>
            <person name="Bhattacharya S.S."/>
            <person name="Shirouzu T."/>
            <person name="Yoshinaga Y."/>
            <person name="Martin F.M."/>
            <person name="Grigoriev I.V."/>
            <person name="Hibbett D.S."/>
        </authorList>
    </citation>
    <scope>NUCLEOTIDE SEQUENCE [LARGE SCALE GENOMIC DNA]</scope>
    <source>
        <strain evidence="2 3">HHB12029</strain>
    </source>
</reference>
<dbReference type="OrthoDB" id="3264219at2759"/>
<accession>A0A166BU18</accession>
<gene>
    <name evidence="2" type="ORF">EXIGLDRAFT_716047</name>
</gene>
<sequence>MSSRGYSEYMDRFAAPFGLTRRPNLFQGIRLSAYAAVIVSSIVVLGIAAHFGTIFLPNLHFDMVVFALIVPTVTLVILFIVMLRSQPRIDIFALFILAALWLSLGAYATDFIGHVECFALGNQRTPTKNGGSTSARGYCYELKVIEAFSWANFAILTLAFIVLLMLIIRVLAHGRQTIWRESISELPWFGQYGQPGQPIYAAGYAYGGQPYYQAQPNYGYGGYAPNIHMAPPGQSMLVQPHPGGPPTITPIPNGPMMPPSSYAA</sequence>
<dbReference type="STRING" id="1314781.A0A166BU18"/>
<evidence type="ECO:0000256" key="1">
    <source>
        <dbReference type="SAM" id="Phobius"/>
    </source>
</evidence>
<dbReference type="Proteomes" id="UP000077266">
    <property type="component" value="Unassembled WGS sequence"/>
</dbReference>
<evidence type="ECO:0000313" key="3">
    <source>
        <dbReference type="Proteomes" id="UP000077266"/>
    </source>
</evidence>
<dbReference type="InParanoid" id="A0A166BU18"/>
<organism evidence="2 3">
    <name type="scientific">Exidia glandulosa HHB12029</name>
    <dbReference type="NCBI Taxonomy" id="1314781"/>
    <lineage>
        <taxon>Eukaryota</taxon>
        <taxon>Fungi</taxon>
        <taxon>Dikarya</taxon>
        <taxon>Basidiomycota</taxon>
        <taxon>Agaricomycotina</taxon>
        <taxon>Agaricomycetes</taxon>
        <taxon>Auriculariales</taxon>
        <taxon>Exidiaceae</taxon>
        <taxon>Exidia</taxon>
    </lineage>
</organism>
<dbReference type="AlphaFoldDB" id="A0A166BU18"/>
<keyword evidence="1" id="KW-1133">Transmembrane helix</keyword>